<dbReference type="InterPro" id="IPR032819">
    <property type="entry name" value="TruB_C"/>
</dbReference>
<protein>
    <recommendedName>
        <fullName evidence="3">tRNA pseudouridine(55) synthase</fullName>
        <ecNumber evidence="3">5.4.99.25</ecNumber>
    </recommendedName>
</protein>
<accession>A0A068SFM7</accession>
<evidence type="ECO:0000259" key="7">
    <source>
        <dbReference type="Pfam" id="PF16198"/>
    </source>
</evidence>
<dbReference type="EMBL" id="CBTN010000109">
    <property type="protein sequence ID" value="CDH60820.1"/>
    <property type="molecule type" value="Genomic_DNA"/>
</dbReference>
<dbReference type="Gene3D" id="3.30.2350.10">
    <property type="entry name" value="Pseudouridine synthase"/>
    <property type="match status" value="1"/>
</dbReference>
<dbReference type="NCBIfam" id="TIGR00431">
    <property type="entry name" value="TruB"/>
    <property type="match status" value="1"/>
</dbReference>
<evidence type="ECO:0000313" key="9">
    <source>
        <dbReference type="Proteomes" id="UP000027586"/>
    </source>
</evidence>
<keyword evidence="5" id="KW-0413">Isomerase</keyword>
<comment type="similarity">
    <text evidence="2">Belongs to the pseudouridine synthase TruB family.</text>
</comment>
<dbReference type="Pfam" id="PF01509">
    <property type="entry name" value="TruB_N"/>
    <property type="match status" value="1"/>
</dbReference>
<dbReference type="GO" id="GO:0160148">
    <property type="term" value="F:tRNA pseudouridine(55) synthase activity"/>
    <property type="evidence" value="ECO:0007669"/>
    <property type="project" value="UniProtKB-EC"/>
</dbReference>
<dbReference type="EC" id="5.4.99.25" evidence="3"/>
<dbReference type="HAMAP" id="MF_01080">
    <property type="entry name" value="TruB_bact"/>
    <property type="match status" value="1"/>
</dbReference>
<evidence type="ECO:0000256" key="4">
    <source>
        <dbReference type="ARBA" id="ARBA00022694"/>
    </source>
</evidence>
<dbReference type="PANTHER" id="PTHR13767:SF2">
    <property type="entry name" value="PSEUDOURIDYLATE SYNTHASE TRUB1"/>
    <property type="match status" value="1"/>
</dbReference>
<evidence type="ECO:0000256" key="1">
    <source>
        <dbReference type="ARBA" id="ARBA00001166"/>
    </source>
</evidence>
<proteinExistence type="inferred from homology"/>
<dbReference type="GO" id="GO:1990481">
    <property type="term" value="P:mRNA pseudouridine synthesis"/>
    <property type="evidence" value="ECO:0007669"/>
    <property type="project" value="TreeGrafter"/>
</dbReference>
<evidence type="ECO:0000256" key="5">
    <source>
        <dbReference type="ARBA" id="ARBA00023235"/>
    </source>
</evidence>
<feature type="domain" description="Pseudouridine synthase II N-terminal" evidence="6">
    <location>
        <begin position="50"/>
        <end position="200"/>
    </location>
</feature>
<dbReference type="Proteomes" id="UP000027586">
    <property type="component" value="Unassembled WGS sequence"/>
</dbReference>
<gene>
    <name evidence="8" type="ORF">LCOR_11598.1</name>
</gene>
<dbReference type="OrthoDB" id="9995526at2759"/>
<dbReference type="STRING" id="1263082.A0A068SFM7"/>
<dbReference type="InterPro" id="IPR018247">
    <property type="entry name" value="EF_Hand_1_Ca_BS"/>
</dbReference>
<keyword evidence="9" id="KW-1185">Reference proteome</keyword>
<dbReference type="InterPro" id="IPR014780">
    <property type="entry name" value="tRNA_psdUridine_synth_TruB"/>
</dbReference>
<dbReference type="PANTHER" id="PTHR13767">
    <property type="entry name" value="TRNA-PSEUDOURIDINE SYNTHASE"/>
    <property type="match status" value="1"/>
</dbReference>
<dbReference type="GO" id="GO:0005634">
    <property type="term" value="C:nucleus"/>
    <property type="evidence" value="ECO:0007669"/>
    <property type="project" value="TreeGrafter"/>
</dbReference>
<evidence type="ECO:0000259" key="6">
    <source>
        <dbReference type="Pfam" id="PF01509"/>
    </source>
</evidence>
<evidence type="ECO:0000256" key="3">
    <source>
        <dbReference type="ARBA" id="ARBA00012787"/>
    </source>
</evidence>
<reference evidence="8" key="1">
    <citation type="submission" date="2013-08" db="EMBL/GenBank/DDBJ databases">
        <title>Gene expansion shapes genome architecture in the human pathogen Lichtheimia corymbifera: an evolutionary genomics analysis in the ancient terrestrial Mucorales (Mucoromycotina).</title>
        <authorList>
            <person name="Schwartze V.U."/>
            <person name="Winter S."/>
            <person name="Shelest E."/>
            <person name="Marcet-Houben M."/>
            <person name="Horn F."/>
            <person name="Wehner S."/>
            <person name="Hoffmann K."/>
            <person name="Riege K."/>
            <person name="Sammeth M."/>
            <person name="Nowrousian M."/>
            <person name="Valiante V."/>
            <person name="Linde J."/>
            <person name="Jacobsen I.D."/>
            <person name="Marz M."/>
            <person name="Brakhage A.A."/>
            <person name="Gabaldon T."/>
            <person name="Bocker S."/>
            <person name="Voigt K."/>
        </authorList>
    </citation>
    <scope>NUCLEOTIDE SEQUENCE [LARGE SCALE GENOMIC DNA]</scope>
    <source>
        <strain evidence="8">FSU 9682</strain>
    </source>
</reference>
<organism evidence="8 9">
    <name type="scientific">Lichtheimia corymbifera JMRC:FSU:9682</name>
    <dbReference type="NCBI Taxonomy" id="1263082"/>
    <lineage>
        <taxon>Eukaryota</taxon>
        <taxon>Fungi</taxon>
        <taxon>Fungi incertae sedis</taxon>
        <taxon>Mucoromycota</taxon>
        <taxon>Mucoromycotina</taxon>
        <taxon>Mucoromycetes</taxon>
        <taxon>Mucorales</taxon>
        <taxon>Lichtheimiaceae</taxon>
        <taxon>Lichtheimia</taxon>
    </lineage>
</organism>
<comment type="caution">
    <text evidence="8">The sequence shown here is derived from an EMBL/GenBank/DDBJ whole genome shotgun (WGS) entry which is preliminary data.</text>
</comment>
<dbReference type="InterPro" id="IPR020103">
    <property type="entry name" value="PsdUridine_synth_cat_dom_sf"/>
</dbReference>
<dbReference type="SUPFAM" id="SSF55120">
    <property type="entry name" value="Pseudouridine synthase"/>
    <property type="match status" value="1"/>
</dbReference>
<evidence type="ECO:0000256" key="2">
    <source>
        <dbReference type="ARBA" id="ARBA00008999"/>
    </source>
</evidence>
<dbReference type="AlphaFoldDB" id="A0A068SFM7"/>
<comment type="catalytic activity">
    <reaction evidence="1">
        <text>a uridine in mRNA = a pseudouridine in mRNA</text>
        <dbReference type="Rhea" id="RHEA:56644"/>
        <dbReference type="Rhea" id="RHEA-COMP:14658"/>
        <dbReference type="Rhea" id="RHEA-COMP:14659"/>
        <dbReference type="ChEBI" id="CHEBI:65314"/>
        <dbReference type="ChEBI" id="CHEBI:65315"/>
    </reaction>
</comment>
<dbReference type="InterPro" id="IPR002501">
    <property type="entry name" value="PsdUridine_synth_N"/>
</dbReference>
<dbReference type="PROSITE" id="PS00018">
    <property type="entry name" value="EF_HAND_1"/>
    <property type="match status" value="1"/>
</dbReference>
<name>A0A068SFM7_9FUNG</name>
<dbReference type="Pfam" id="PF16198">
    <property type="entry name" value="TruB_C_2"/>
    <property type="match status" value="1"/>
</dbReference>
<evidence type="ECO:0000313" key="8">
    <source>
        <dbReference type="EMBL" id="CDH60820.1"/>
    </source>
</evidence>
<dbReference type="CDD" id="cd02573">
    <property type="entry name" value="PseudoU_synth_EcTruB"/>
    <property type="match status" value="1"/>
</dbReference>
<dbReference type="VEuPathDB" id="FungiDB:LCOR_11598.1"/>
<sequence>MSLRNALNGVFAIYKPTGWTSRDAINYVQNSLSKQLRGDSTKRIRDRDKLKIGHGGTLDPLAEGVLTLGVGSGCKQLHGLLQCSKEYEVQAKLGYATDTYDSEGQVTHKSSGATMSPSQSRVLSVLDQFRGQIQQVPPIYSAISIQGKRAYDYARQGIPLPKPIEPRTVDIHELELLDYYTKDDDISMRLKVRCGGGTYMRSLVHDIGIELGCYGHMTGLLRTEQGRFTLDDCLTIIDANGNRCISLEDVIAAIGRRKNGHA</sequence>
<dbReference type="GO" id="GO:0003723">
    <property type="term" value="F:RNA binding"/>
    <property type="evidence" value="ECO:0007669"/>
    <property type="project" value="InterPro"/>
</dbReference>
<dbReference type="GO" id="GO:0006400">
    <property type="term" value="P:tRNA modification"/>
    <property type="evidence" value="ECO:0007669"/>
    <property type="project" value="TreeGrafter"/>
</dbReference>
<keyword evidence="4" id="KW-0819">tRNA processing</keyword>
<feature type="domain" description="tRNA pseudouridylate synthase B C-terminal" evidence="7">
    <location>
        <begin position="201"/>
        <end position="236"/>
    </location>
</feature>